<organism evidence="3 4">
    <name type="scientific">Escallonia herrerae</name>
    <dbReference type="NCBI Taxonomy" id="1293975"/>
    <lineage>
        <taxon>Eukaryota</taxon>
        <taxon>Viridiplantae</taxon>
        <taxon>Streptophyta</taxon>
        <taxon>Embryophyta</taxon>
        <taxon>Tracheophyta</taxon>
        <taxon>Spermatophyta</taxon>
        <taxon>Magnoliopsida</taxon>
        <taxon>eudicotyledons</taxon>
        <taxon>Gunneridae</taxon>
        <taxon>Pentapetalae</taxon>
        <taxon>asterids</taxon>
        <taxon>campanulids</taxon>
        <taxon>Escalloniales</taxon>
        <taxon>Escalloniaceae</taxon>
        <taxon>Escallonia</taxon>
    </lineage>
</organism>
<dbReference type="EMBL" id="JAVXUP010000492">
    <property type="protein sequence ID" value="KAK3026673.1"/>
    <property type="molecule type" value="Genomic_DNA"/>
</dbReference>
<dbReference type="Proteomes" id="UP001188597">
    <property type="component" value="Unassembled WGS sequence"/>
</dbReference>
<gene>
    <name evidence="3" type="ORF">RJ639_040700</name>
</gene>
<proteinExistence type="predicted"/>
<evidence type="ECO:0000313" key="3">
    <source>
        <dbReference type="EMBL" id="KAK3026673.1"/>
    </source>
</evidence>
<comment type="caution">
    <text evidence="3">The sequence shown here is derived from an EMBL/GenBank/DDBJ whole genome shotgun (WGS) entry which is preliminary data.</text>
</comment>
<reference evidence="3" key="1">
    <citation type="submission" date="2022-12" db="EMBL/GenBank/DDBJ databases">
        <title>Draft genome assemblies for two species of Escallonia (Escalloniales).</title>
        <authorList>
            <person name="Chanderbali A."/>
            <person name="Dervinis C."/>
            <person name="Anghel I."/>
            <person name="Soltis D."/>
            <person name="Soltis P."/>
            <person name="Zapata F."/>
        </authorList>
    </citation>
    <scope>NUCLEOTIDE SEQUENCE</scope>
    <source>
        <strain evidence="3">UCBG64.0493</strain>
        <tissue evidence="3">Leaf</tissue>
    </source>
</reference>
<dbReference type="InterPro" id="IPR013103">
    <property type="entry name" value="RVT_2"/>
</dbReference>
<feature type="domain" description="Reverse transcriptase Ty1/copia-type" evidence="2">
    <location>
        <begin position="244"/>
        <end position="328"/>
    </location>
</feature>
<feature type="region of interest" description="Disordered" evidence="1">
    <location>
        <begin position="47"/>
        <end position="85"/>
    </location>
</feature>
<feature type="compositionally biased region" description="Polar residues" evidence="1">
    <location>
        <begin position="153"/>
        <end position="162"/>
    </location>
</feature>
<sequence length="331" mass="37758">MREGEGEVVEWMEWMPWLKDYGFSIVEVANYLWISCLSENFRGENQASSSYRRGRGEHSGYRGGYRGGRDARSGRSSRGRGRQSLKEVKQAMAIKHMVVVEDLEAEAEADFNNEIIENGTEMKRKLKGCFFYVVDADDDDDLNTQDKHRDDQTPLQSPTLITPTSTPSSSGSGGNSSSNSSGGAPMKMRSLNDIYDTAEPVQTTFDYSLFCLMAECDPVTYEEVTKDDKWKRAIYEEIAAIKRNNTRELTDLPKGHKEIGVKWVHKTKTNQERKMEKHKARLVAKGYKQKQGIDYDEVFALVARIDIIRLLIALAVQNKWKIYQMDVKLHS</sequence>
<feature type="compositionally biased region" description="Low complexity" evidence="1">
    <location>
        <begin position="163"/>
        <end position="183"/>
    </location>
</feature>
<feature type="region of interest" description="Disordered" evidence="1">
    <location>
        <begin position="142"/>
        <end position="188"/>
    </location>
</feature>
<name>A0AA88WGI1_9ASTE</name>
<dbReference type="Pfam" id="PF07727">
    <property type="entry name" value="RVT_2"/>
    <property type="match status" value="1"/>
</dbReference>
<protein>
    <recommendedName>
        <fullName evidence="2">Reverse transcriptase Ty1/copia-type domain-containing protein</fullName>
    </recommendedName>
</protein>
<evidence type="ECO:0000313" key="4">
    <source>
        <dbReference type="Proteomes" id="UP001188597"/>
    </source>
</evidence>
<accession>A0AA88WGI1</accession>
<evidence type="ECO:0000259" key="2">
    <source>
        <dbReference type="Pfam" id="PF07727"/>
    </source>
</evidence>
<dbReference type="AlphaFoldDB" id="A0AA88WGI1"/>
<keyword evidence="4" id="KW-1185">Reference proteome</keyword>
<evidence type="ECO:0000256" key="1">
    <source>
        <dbReference type="SAM" id="MobiDB-lite"/>
    </source>
</evidence>